<keyword evidence="2" id="KW-1185">Reference proteome</keyword>
<name>A0ABV8B4W8_9BACI</name>
<dbReference type="EMBL" id="JBHRZT010000067">
    <property type="protein sequence ID" value="MFC3884965.1"/>
    <property type="molecule type" value="Genomic_DNA"/>
</dbReference>
<dbReference type="Proteomes" id="UP001595752">
    <property type="component" value="Unassembled WGS sequence"/>
</dbReference>
<dbReference type="InterPro" id="IPR027417">
    <property type="entry name" value="P-loop_NTPase"/>
</dbReference>
<comment type="caution">
    <text evidence="1">The sequence shown here is derived from an EMBL/GenBank/DDBJ whole genome shotgun (WGS) entry which is preliminary data.</text>
</comment>
<evidence type="ECO:0000313" key="1">
    <source>
        <dbReference type="EMBL" id="MFC3884965.1"/>
    </source>
</evidence>
<organism evidence="1 2">
    <name type="scientific">Bacillus songklensis</name>
    <dbReference type="NCBI Taxonomy" id="1069116"/>
    <lineage>
        <taxon>Bacteria</taxon>
        <taxon>Bacillati</taxon>
        <taxon>Bacillota</taxon>
        <taxon>Bacilli</taxon>
        <taxon>Bacillales</taxon>
        <taxon>Bacillaceae</taxon>
        <taxon>Bacillus</taxon>
    </lineage>
</organism>
<evidence type="ECO:0000313" key="2">
    <source>
        <dbReference type="Proteomes" id="UP001595752"/>
    </source>
</evidence>
<reference evidence="2" key="1">
    <citation type="journal article" date="2019" name="Int. J. Syst. Evol. Microbiol.">
        <title>The Global Catalogue of Microorganisms (GCM) 10K type strain sequencing project: providing services to taxonomists for standard genome sequencing and annotation.</title>
        <authorList>
            <consortium name="The Broad Institute Genomics Platform"/>
            <consortium name="The Broad Institute Genome Sequencing Center for Infectious Disease"/>
            <person name="Wu L."/>
            <person name="Ma J."/>
        </authorList>
    </citation>
    <scope>NUCLEOTIDE SEQUENCE [LARGE SCALE GENOMIC DNA]</scope>
    <source>
        <strain evidence="2">CCUG 61889</strain>
    </source>
</reference>
<protein>
    <submittedName>
        <fullName evidence="1">Uncharacterized protein</fullName>
    </submittedName>
</protein>
<proteinExistence type="predicted"/>
<sequence length="112" mass="12887">MIATVEDNCKKNRQRVHLPNLPLLLAKQRANERAKITGRKIPPHVIENTHRLVPKTFEAIRDFVDSYHVYDNRDQLVLIASNHFIDSALHDEFLKKGVGRKPSNNKDAPNDI</sequence>
<gene>
    <name evidence="1" type="ORF">ACFOU2_16410</name>
</gene>
<accession>A0ABV8B4W8</accession>
<dbReference type="Gene3D" id="3.40.50.300">
    <property type="entry name" value="P-loop containing nucleotide triphosphate hydrolases"/>
    <property type="match status" value="1"/>
</dbReference>